<feature type="chain" id="PRO_5045457544" evidence="2">
    <location>
        <begin position="28"/>
        <end position="155"/>
    </location>
</feature>
<reference evidence="4" key="1">
    <citation type="journal article" date="2019" name="Int. J. Syst. Evol. Microbiol.">
        <title>The Global Catalogue of Microorganisms (GCM) 10K type strain sequencing project: providing services to taxonomists for standard genome sequencing and annotation.</title>
        <authorList>
            <consortium name="The Broad Institute Genomics Platform"/>
            <consortium name="The Broad Institute Genome Sequencing Center for Infectious Disease"/>
            <person name="Wu L."/>
            <person name="Ma J."/>
        </authorList>
    </citation>
    <scope>NUCLEOTIDE SEQUENCE [LARGE SCALE GENOMIC DNA]</scope>
    <source>
        <strain evidence="4">KACC 12508</strain>
    </source>
</reference>
<comment type="caution">
    <text evidence="3">The sequence shown here is derived from an EMBL/GenBank/DDBJ whole genome shotgun (WGS) entry which is preliminary data.</text>
</comment>
<proteinExistence type="inferred from homology"/>
<keyword evidence="3" id="KW-0378">Hydrolase</keyword>
<dbReference type="PANTHER" id="PTHR11803:SF39">
    <property type="entry name" value="2-IMINOBUTANOATE_2-IMINOPROPANOATE DEAMINASE"/>
    <property type="match status" value="1"/>
</dbReference>
<accession>A0ABW2ICD6</accession>
<evidence type="ECO:0000256" key="1">
    <source>
        <dbReference type="ARBA" id="ARBA00010552"/>
    </source>
</evidence>
<dbReference type="GO" id="GO:0016787">
    <property type="term" value="F:hydrolase activity"/>
    <property type="evidence" value="ECO:0007669"/>
    <property type="project" value="UniProtKB-KW"/>
</dbReference>
<dbReference type="EMBL" id="JBHTBU010000002">
    <property type="protein sequence ID" value="MFC7288601.1"/>
    <property type="molecule type" value="Genomic_DNA"/>
</dbReference>
<sequence>MTASSSRFALVLMLAVTALLSGCAAPAQPGKQILSSSKMYPAVGPYSQMVAHGDTIYLSGVLPLNAAGNAIQGSTIEEQTKAVLDHIGEKLRSQGLTHDDVLMSTVYMKDLNDFAAMNRVYGEYFKTNPPARATVQVARIPRDALIEIAVIVGKR</sequence>
<keyword evidence="2" id="KW-0732">Signal</keyword>
<dbReference type="PANTHER" id="PTHR11803">
    <property type="entry name" value="2-IMINOBUTANOATE/2-IMINOPROPANOATE DEAMINASE RIDA"/>
    <property type="match status" value="1"/>
</dbReference>
<protein>
    <submittedName>
        <fullName evidence="3">Rid family detoxifying hydrolase</fullName>
    </submittedName>
</protein>
<evidence type="ECO:0000313" key="3">
    <source>
        <dbReference type="EMBL" id="MFC7288601.1"/>
    </source>
</evidence>
<feature type="signal peptide" evidence="2">
    <location>
        <begin position="1"/>
        <end position="27"/>
    </location>
</feature>
<dbReference type="Proteomes" id="UP001596542">
    <property type="component" value="Unassembled WGS sequence"/>
</dbReference>
<name>A0ABW2ICD6_9BURK</name>
<organism evidence="3 4">
    <name type="scientific">Herminiimonas glaciei</name>
    <dbReference type="NCBI Taxonomy" id="523788"/>
    <lineage>
        <taxon>Bacteria</taxon>
        <taxon>Pseudomonadati</taxon>
        <taxon>Pseudomonadota</taxon>
        <taxon>Betaproteobacteria</taxon>
        <taxon>Burkholderiales</taxon>
        <taxon>Oxalobacteraceae</taxon>
        <taxon>Herminiimonas</taxon>
    </lineage>
</organism>
<dbReference type="Gene3D" id="3.30.1330.40">
    <property type="entry name" value="RutC-like"/>
    <property type="match status" value="1"/>
</dbReference>
<comment type="similarity">
    <text evidence="1">Belongs to the RutC family.</text>
</comment>
<dbReference type="SUPFAM" id="SSF55298">
    <property type="entry name" value="YjgF-like"/>
    <property type="match status" value="1"/>
</dbReference>
<dbReference type="RefSeq" id="WP_382271980.1">
    <property type="nucleotide sequence ID" value="NZ_JBHTBU010000002.1"/>
</dbReference>
<evidence type="ECO:0000256" key="2">
    <source>
        <dbReference type="SAM" id="SignalP"/>
    </source>
</evidence>
<dbReference type="Pfam" id="PF01042">
    <property type="entry name" value="Ribonuc_L-PSP"/>
    <property type="match status" value="1"/>
</dbReference>
<dbReference type="CDD" id="cd00448">
    <property type="entry name" value="YjgF_YER057c_UK114_family"/>
    <property type="match status" value="1"/>
</dbReference>
<dbReference type="InterPro" id="IPR006056">
    <property type="entry name" value="RidA"/>
</dbReference>
<evidence type="ECO:0000313" key="4">
    <source>
        <dbReference type="Proteomes" id="UP001596542"/>
    </source>
</evidence>
<dbReference type="PROSITE" id="PS51257">
    <property type="entry name" value="PROKAR_LIPOPROTEIN"/>
    <property type="match status" value="1"/>
</dbReference>
<dbReference type="InterPro" id="IPR006175">
    <property type="entry name" value="YjgF/YER057c/UK114"/>
</dbReference>
<dbReference type="NCBIfam" id="TIGR00004">
    <property type="entry name" value="Rid family detoxifying hydrolase"/>
    <property type="match status" value="1"/>
</dbReference>
<keyword evidence="4" id="KW-1185">Reference proteome</keyword>
<gene>
    <name evidence="3" type="ORF">ACFQPC_11185</name>
</gene>
<dbReference type="InterPro" id="IPR035959">
    <property type="entry name" value="RutC-like_sf"/>
</dbReference>